<evidence type="ECO:0000313" key="1">
    <source>
        <dbReference type="EMBL" id="VAV87886.1"/>
    </source>
</evidence>
<sequence length="53" mass="6074">MKMLIFLIPIALFLGLLGLGAFLWSMRSGQYDDLDGASYRALFEEDEMKKNDE</sequence>
<reference evidence="1" key="1">
    <citation type="submission" date="2018-06" db="EMBL/GenBank/DDBJ databases">
        <authorList>
            <person name="Zhirakovskaya E."/>
        </authorList>
    </citation>
    <scope>NUCLEOTIDE SEQUENCE</scope>
</reference>
<dbReference type="InterPro" id="IPR004714">
    <property type="entry name" value="Cyt_oxidase_maturation_cbb3"/>
</dbReference>
<dbReference type="NCBIfam" id="TIGR00847">
    <property type="entry name" value="ccoS"/>
    <property type="match status" value="1"/>
</dbReference>
<dbReference type="PANTHER" id="PTHR41532">
    <property type="entry name" value="FIXS PROTEIN"/>
    <property type="match status" value="1"/>
</dbReference>
<dbReference type="EMBL" id="UOED01000030">
    <property type="protein sequence ID" value="VAV87886.1"/>
    <property type="molecule type" value="Genomic_DNA"/>
</dbReference>
<dbReference type="PANTHER" id="PTHR41532:SF1">
    <property type="entry name" value="FIXS PROTEIN"/>
    <property type="match status" value="1"/>
</dbReference>
<gene>
    <name evidence="1" type="ORF">MNBD_ALPHA02-1147</name>
</gene>
<accession>A0A3B0RGA0</accession>
<name>A0A3B0RGA0_9ZZZZ</name>
<proteinExistence type="predicted"/>
<dbReference type="AlphaFoldDB" id="A0A3B0RGA0"/>
<protein>
    <submittedName>
        <fullName evidence="1">Type cbb3 cytochrome oxidase biogenesis protein CcoS, involved in heme b insertion</fullName>
    </submittedName>
</protein>
<organism evidence="1">
    <name type="scientific">hydrothermal vent metagenome</name>
    <dbReference type="NCBI Taxonomy" id="652676"/>
    <lineage>
        <taxon>unclassified sequences</taxon>
        <taxon>metagenomes</taxon>
        <taxon>ecological metagenomes</taxon>
    </lineage>
</organism>
<dbReference type="Pfam" id="PF03597">
    <property type="entry name" value="FixS"/>
    <property type="match status" value="1"/>
</dbReference>